<dbReference type="Proteomes" id="UP001228113">
    <property type="component" value="Chromosome"/>
</dbReference>
<evidence type="ECO:0000313" key="2">
    <source>
        <dbReference type="EMBL" id="BDU76249.1"/>
    </source>
</evidence>
<accession>A0AA48KBL8</accession>
<evidence type="ECO:0000313" key="3">
    <source>
        <dbReference type="Proteomes" id="UP001228113"/>
    </source>
</evidence>
<proteinExistence type="predicted"/>
<organism evidence="2 3">
    <name type="scientific">Mesoterricola sediminis</name>
    <dbReference type="NCBI Taxonomy" id="2927980"/>
    <lineage>
        <taxon>Bacteria</taxon>
        <taxon>Pseudomonadati</taxon>
        <taxon>Acidobacteriota</taxon>
        <taxon>Holophagae</taxon>
        <taxon>Holophagales</taxon>
        <taxon>Holophagaceae</taxon>
        <taxon>Mesoterricola</taxon>
    </lineage>
</organism>
<dbReference type="RefSeq" id="WP_316411282.1">
    <property type="nucleotide sequence ID" value="NZ_AP027081.1"/>
</dbReference>
<sequence>MIWTDYPGGSVRSDGAKVGEFFMAQGGPPEWWGYPAGWRPRGGMDATGPYRTRQEAKDALSSALPFQDDEGIPA</sequence>
<dbReference type="AlphaFoldDB" id="A0AA48KBL8"/>
<gene>
    <name evidence="2" type="ORF">METESE_12070</name>
</gene>
<dbReference type="KEGG" id="msea:METESE_12070"/>
<keyword evidence="3" id="KW-1185">Reference proteome</keyword>
<evidence type="ECO:0000256" key="1">
    <source>
        <dbReference type="SAM" id="MobiDB-lite"/>
    </source>
</evidence>
<name>A0AA48KBL8_9BACT</name>
<protein>
    <submittedName>
        <fullName evidence="2">Uncharacterized protein</fullName>
    </submittedName>
</protein>
<reference evidence="2" key="1">
    <citation type="journal article" date="2023" name="Int. J. Syst. Evol. Microbiol.">
        <title>Mesoterricola silvestris gen. nov., sp. nov., Mesoterricola sediminis sp. nov., Geothrix oryzae sp. nov., Geothrix edaphica sp. nov., Geothrix rubra sp. nov., and Geothrix limicola sp. nov., six novel members of Acidobacteriota isolated from soils.</title>
        <authorList>
            <person name="Itoh H."/>
            <person name="Sugisawa Y."/>
            <person name="Mise K."/>
            <person name="Xu Z."/>
            <person name="Kuniyasu M."/>
            <person name="Ushijima N."/>
            <person name="Kawano K."/>
            <person name="Kobayashi E."/>
            <person name="Shiratori Y."/>
            <person name="Masuda Y."/>
            <person name="Senoo K."/>
        </authorList>
    </citation>
    <scope>NUCLEOTIDE SEQUENCE</scope>
    <source>
        <strain evidence="2">W786</strain>
    </source>
</reference>
<dbReference type="EMBL" id="AP027081">
    <property type="protein sequence ID" value="BDU76249.1"/>
    <property type="molecule type" value="Genomic_DNA"/>
</dbReference>
<feature type="region of interest" description="Disordered" evidence="1">
    <location>
        <begin position="43"/>
        <end position="74"/>
    </location>
</feature>